<gene>
    <name evidence="2" type="ORF">F4553_000126</name>
</gene>
<reference evidence="2 3" key="1">
    <citation type="submission" date="2020-08" db="EMBL/GenBank/DDBJ databases">
        <title>Sequencing the genomes of 1000 actinobacteria strains.</title>
        <authorList>
            <person name="Klenk H.-P."/>
        </authorList>
    </citation>
    <scope>NUCLEOTIDE SEQUENCE [LARGE SCALE GENOMIC DNA]</scope>
    <source>
        <strain evidence="2 3">DSM 45362</strain>
    </source>
</reference>
<dbReference type="EMBL" id="JACHMN010000001">
    <property type="protein sequence ID" value="MBB5866747.1"/>
    <property type="molecule type" value="Genomic_DNA"/>
</dbReference>
<keyword evidence="1" id="KW-0732">Signal</keyword>
<comment type="caution">
    <text evidence="2">The sequence shown here is derived from an EMBL/GenBank/DDBJ whole genome shotgun (WGS) entry which is preliminary data.</text>
</comment>
<evidence type="ECO:0000256" key="1">
    <source>
        <dbReference type="SAM" id="SignalP"/>
    </source>
</evidence>
<proteinExistence type="predicted"/>
<feature type="signal peptide" evidence="1">
    <location>
        <begin position="1"/>
        <end position="22"/>
    </location>
</feature>
<dbReference type="Proteomes" id="UP000587527">
    <property type="component" value="Unassembled WGS sequence"/>
</dbReference>
<keyword evidence="3" id="KW-1185">Reference proteome</keyword>
<sequence length="182" mass="18559">MLRSARVVAVAALALAGSLVSAAPASASPAQVYCTSPSSNLLTFTPPLTLATQPTVVTRKTVYKPCTSPTVPEIVSGTSSTSFSMPDDCTMVLLPSTVSFTITWNTGRTTTVKASRTATLANPTGTSPTLTVDFAGSVTAGLFTGSLVQQQYVGSGAELAACLNGTGRLPALKSAVSLLIYH</sequence>
<feature type="chain" id="PRO_5039569644" description="Tat pathway signal sequence domain protein" evidence="1">
    <location>
        <begin position="23"/>
        <end position="182"/>
    </location>
</feature>
<organism evidence="2 3">
    <name type="scientific">Allocatelliglobosispora scoriae</name>
    <dbReference type="NCBI Taxonomy" id="643052"/>
    <lineage>
        <taxon>Bacteria</taxon>
        <taxon>Bacillati</taxon>
        <taxon>Actinomycetota</taxon>
        <taxon>Actinomycetes</taxon>
        <taxon>Micromonosporales</taxon>
        <taxon>Micromonosporaceae</taxon>
        <taxon>Allocatelliglobosispora</taxon>
    </lineage>
</organism>
<evidence type="ECO:0000313" key="3">
    <source>
        <dbReference type="Proteomes" id="UP000587527"/>
    </source>
</evidence>
<evidence type="ECO:0000313" key="2">
    <source>
        <dbReference type="EMBL" id="MBB5866747.1"/>
    </source>
</evidence>
<dbReference type="RefSeq" id="WP_184830775.1">
    <property type="nucleotide sequence ID" value="NZ_JACHMN010000001.1"/>
</dbReference>
<protein>
    <recommendedName>
        <fullName evidence="4">Tat pathway signal sequence domain protein</fullName>
    </recommendedName>
</protein>
<accession>A0A841BCB6</accession>
<evidence type="ECO:0008006" key="4">
    <source>
        <dbReference type="Google" id="ProtNLM"/>
    </source>
</evidence>
<name>A0A841BCB6_9ACTN</name>
<dbReference type="AlphaFoldDB" id="A0A841BCB6"/>